<evidence type="ECO:0000256" key="4">
    <source>
        <dbReference type="ARBA" id="ARBA00023212"/>
    </source>
</evidence>
<keyword evidence="10" id="KW-1185">Reference proteome</keyword>
<feature type="region of interest" description="Disordered" evidence="7">
    <location>
        <begin position="953"/>
        <end position="995"/>
    </location>
</feature>
<dbReference type="EMBL" id="CALNXK010000008">
    <property type="protein sequence ID" value="CAH3040933.1"/>
    <property type="molecule type" value="Genomic_DNA"/>
</dbReference>
<evidence type="ECO:0000256" key="3">
    <source>
        <dbReference type="ARBA" id="ARBA00022840"/>
    </source>
</evidence>
<keyword evidence="5" id="KW-0505">Motor protein</keyword>
<dbReference type="PANTHER" id="PTHR47968:SF67">
    <property type="entry name" value="KINESIN MOTOR DOMAIN-CONTAINING PROTEIN"/>
    <property type="match status" value="1"/>
</dbReference>
<keyword evidence="2 5" id="KW-0547">Nucleotide-binding</keyword>
<organism evidence="9 10">
    <name type="scientific">Porites lobata</name>
    <dbReference type="NCBI Taxonomy" id="104759"/>
    <lineage>
        <taxon>Eukaryota</taxon>
        <taxon>Metazoa</taxon>
        <taxon>Cnidaria</taxon>
        <taxon>Anthozoa</taxon>
        <taxon>Hexacorallia</taxon>
        <taxon>Scleractinia</taxon>
        <taxon>Fungiina</taxon>
        <taxon>Poritidae</taxon>
        <taxon>Porites</taxon>
    </lineage>
</organism>
<evidence type="ECO:0000256" key="6">
    <source>
        <dbReference type="SAM" id="Coils"/>
    </source>
</evidence>
<comment type="similarity">
    <text evidence="5">Belongs to the TRAFAC class myosin-kinesin ATPase superfamily. Kinesin family.</text>
</comment>
<dbReference type="InterPro" id="IPR027640">
    <property type="entry name" value="Kinesin-like_fam"/>
</dbReference>
<dbReference type="InterPro" id="IPR001752">
    <property type="entry name" value="Kinesin_motor_dom"/>
</dbReference>
<evidence type="ECO:0000256" key="7">
    <source>
        <dbReference type="SAM" id="MobiDB-lite"/>
    </source>
</evidence>
<feature type="region of interest" description="Disordered" evidence="7">
    <location>
        <begin position="719"/>
        <end position="808"/>
    </location>
</feature>
<dbReference type="PROSITE" id="PS50067">
    <property type="entry name" value="KINESIN_MOTOR_2"/>
    <property type="match status" value="1"/>
</dbReference>
<feature type="domain" description="Kinesin motor" evidence="8">
    <location>
        <begin position="5"/>
        <end position="344"/>
    </location>
</feature>
<dbReference type="InterPro" id="IPR019821">
    <property type="entry name" value="Kinesin_motor_CS"/>
</dbReference>
<keyword evidence="4" id="KW-0963">Cytoplasm</keyword>
<dbReference type="Proteomes" id="UP001159405">
    <property type="component" value="Unassembled WGS sequence"/>
</dbReference>
<sequence>MVKQGIQIYARAKPTKQKLTGLYEAYEDDNGGSIIAFTVPKDLADGYINNKKEVYKFRFNRVFDQDCKQDEVFEEVAQGVIDNVLTGYNGTIFAYGQTGSGKTFTITGGAERYVDRGLIPRSLSYIFEYFEKHPGTVFTAHISYLEIYNENGYDLLDPKHEASKLEDLPKVTLFEDSDNNVHLKNLSLHQASNEEEALNLLFLGDTNRMIAETPMNQASTRSHCIFTIHVSSRDPGSATIRRAKLHLVDLAGSERVGKTNVGGTLLTEAKYINLSLHYLEQVIVALSDKSRSHIPYRNSMMTSVLRDSLGGNCMTTMIATCSLEKKNIDESISTCRFAQRVAMIKNDVLLNEEIDPKLLIAQLKAEVQRLKDELAMTTGQEYTGELTEDEMDRLRRVVKSYIEDADPEAALSVGADMRKINYCFQLLKTHVLDKGKKNPSPPPQSRTPADDGSFDSSYLGNQTELNKLKELIRQRDNEINILYHRFEKRYWFNNWLLCCGCMRWLTKGYVLLESLNWETTGLTSSYALLASGTNLFKLDEAFKFTTEDLGHWSFTATSHKDDTAFIGQMDHEAMRTLAKLSVDIECFTLRELKQMHRRSRVAIEAEMTNNLHIHKRILKLLEDHVVFDSEQRRMQRLNVARKEAMASYKKALERCTRTHDKLRDAENKRLKAEEEYLDAMMELNRAEQEKKRVISVIENQHEISDILVGMLKKEKKRTADLEMSARHGGGPLQDGVGAARERVRRSTSQTLSDDSESEMSHLRSASRARVKERPSSDTTENRHHPQASLEESNHHRPSSAYRRKLDEMSVGRKEAFETFRRDYVHNDTIEENKHNLKQRYAEAKRLGEQVNTSRQKINSIKTQIEQHRVRRSMQGFVNGTEGVEDIDPVEQKLRQAIEEEKTKYKESFTQLKSLKTEIEHLQHLLEKAKVKMQKDFEIWWAEQAAFNQPPDEVRAAWKTPPISPVRPPSAQRRRDPAPGDVSNNRGDDSSYSTRPGKFVSKLRAEAHLASLGTTSISRPPHVSSSDSGLSSRSGPIATAGIDQGTSWRSKSGSAGDMTSGSGSVKLTGDSRADADILAFIKARQNLLQQRGWLPETS</sequence>
<evidence type="ECO:0000256" key="2">
    <source>
        <dbReference type="ARBA" id="ARBA00022741"/>
    </source>
</evidence>
<feature type="coiled-coil region" evidence="6">
    <location>
        <begin position="634"/>
        <end position="689"/>
    </location>
</feature>
<accession>A0ABN8N5S3</accession>
<comment type="subcellular location">
    <subcellularLocation>
        <location evidence="1">Cytoplasm</location>
        <location evidence="1">Cytoskeleton</location>
    </subcellularLocation>
</comment>
<keyword evidence="3 5" id="KW-0067">ATP-binding</keyword>
<dbReference type="Pfam" id="PF23735">
    <property type="entry name" value="KIF9"/>
    <property type="match status" value="1"/>
</dbReference>
<name>A0ABN8N5S3_9CNID</name>
<evidence type="ECO:0000313" key="10">
    <source>
        <dbReference type="Proteomes" id="UP001159405"/>
    </source>
</evidence>
<dbReference type="PRINTS" id="PR00380">
    <property type="entry name" value="KINESINHEAVY"/>
</dbReference>
<feature type="compositionally biased region" description="Polar residues" evidence="7">
    <location>
        <begin position="1043"/>
        <end position="1064"/>
    </location>
</feature>
<dbReference type="SMART" id="SM00129">
    <property type="entry name" value="KISc"/>
    <property type="match status" value="1"/>
</dbReference>
<protein>
    <recommendedName>
        <fullName evidence="8">Kinesin motor domain-containing protein</fullName>
    </recommendedName>
</protein>
<comment type="caution">
    <text evidence="9">The sequence shown here is derived from an EMBL/GenBank/DDBJ whole genome shotgun (WGS) entry which is preliminary data.</text>
</comment>
<feature type="region of interest" description="Disordered" evidence="7">
    <location>
        <begin position="433"/>
        <end position="456"/>
    </location>
</feature>
<feature type="binding site" evidence="5">
    <location>
        <begin position="96"/>
        <end position="103"/>
    </location>
    <ligand>
        <name>ATP</name>
        <dbReference type="ChEBI" id="CHEBI:30616"/>
    </ligand>
</feature>
<gene>
    <name evidence="9" type="ORF">PLOB_00045588</name>
</gene>
<dbReference type="InterPro" id="IPR036961">
    <property type="entry name" value="Kinesin_motor_dom_sf"/>
</dbReference>
<dbReference type="SUPFAM" id="SSF52540">
    <property type="entry name" value="P-loop containing nucleoside triphosphate hydrolases"/>
    <property type="match status" value="1"/>
</dbReference>
<reference evidence="9 10" key="1">
    <citation type="submission" date="2022-05" db="EMBL/GenBank/DDBJ databases">
        <authorList>
            <consortium name="Genoscope - CEA"/>
            <person name="William W."/>
        </authorList>
    </citation>
    <scope>NUCLEOTIDE SEQUENCE [LARGE SCALE GENOMIC DNA]</scope>
</reference>
<proteinExistence type="inferred from homology"/>
<feature type="compositionally biased region" description="Low complexity" evidence="7">
    <location>
        <begin position="1023"/>
        <end position="1033"/>
    </location>
</feature>
<dbReference type="Gene3D" id="3.40.850.10">
    <property type="entry name" value="Kinesin motor domain"/>
    <property type="match status" value="1"/>
</dbReference>
<dbReference type="PROSITE" id="PS00411">
    <property type="entry name" value="KINESIN_MOTOR_1"/>
    <property type="match status" value="1"/>
</dbReference>
<keyword evidence="4" id="KW-0206">Cytoskeleton</keyword>
<evidence type="ECO:0000256" key="5">
    <source>
        <dbReference type="PROSITE-ProRule" id="PRU00283"/>
    </source>
</evidence>
<dbReference type="Pfam" id="PF00225">
    <property type="entry name" value="Kinesin"/>
    <property type="match status" value="1"/>
</dbReference>
<dbReference type="PANTHER" id="PTHR47968">
    <property type="entry name" value="CENTROMERE PROTEIN E"/>
    <property type="match status" value="1"/>
</dbReference>
<feature type="region of interest" description="Disordered" evidence="7">
    <location>
        <begin position="1010"/>
        <end position="1068"/>
    </location>
</feature>
<evidence type="ECO:0000259" key="8">
    <source>
        <dbReference type="PROSITE" id="PS50067"/>
    </source>
</evidence>
<feature type="compositionally biased region" description="Basic and acidic residues" evidence="7">
    <location>
        <begin position="769"/>
        <end position="783"/>
    </location>
</feature>
<dbReference type="InterPro" id="IPR027417">
    <property type="entry name" value="P-loop_NTPase"/>
</dbReference>
<feature type="compositionally biased region" description="Polar residues" evidence="7">
    <location>
        <begin position="981"/>
        <end position="993"/>
    </location>
</feature>
<keyword evidence="6" id="KW-0175">Coiled coil</keyword>
<feature type="coiled-coil region" evidence="6">
    <location>
        <begin position="897"/>
        <end position="931"/>
    </location>
</feature>
<dbReference type="InterPro" id="IPR056524">
    <property type="entry name" value="KIF6/9_C"/>
</dbReference>
<evidence type="ECO:0000256" key="1">
    <source>
        <dbReference type="ARBA" id="ARBA00004245"/>
    </source>
</evidence>
<evidence type="ECO:0000313" key="9">
    <source>
        <dbReference type="EMBL" id="CAH3040933.1"/>
    </source>
</evidence>